<gene>
    <name evidence="1" type="ORF">BLA29_003652</name>
</gene>
<proteinExistence type="predicted"/>
<comment type="caution">
    <text evidence="1">The sequence shown here is derived from an EMBL/GenBank/DDBJ whole genome shotgun (WGS) entry which is preliminary data.</text>
</comment>
<evidence type="ECO:0000313" key="2">
    <source>
        <dbReference type="Proteomes" id="UP000194236"/>
    </source>
</evidence>
<sequence>MPVRFYLSSQIEPITLGTFRTHFGASILLPFYFQYDTVDQLDDSYVCKVLRLDYSRLTKDMTDDGRPMLEHLKQCLIMSTEAKRFVLTSLLHNNAMPAGFYADCFFLFGLPFLANETANLLQRRQRLRNPVINIMASMLGYFGYYMLNPWLKQTQNRYGHWCVFKYESLYSQNGCQEYLDKLSELQLIMSKYSHESNWTDWLIHILKTSTFYPVDEQRQDCQRFEKIGQNLELNNLFPL</sequence>
<organism evidence="1 2">
    <name type="scientific">Euroglyphus maynei</name>
    <name type="common">Mayne's house dust mite</name>
    <dbReference type="NCBI Taxonomy" id="6958"/>
    <lineage>
        <taxon>Eukaryota</taxon>
        <taxon>Metazoa</taxon>
        <taxon>Ecdysozoa</taxon>
        <taxon>Arthropoda</taxon>
        <taxon>Chelicerata</taxon>
        <taxon>Arachnida</taxon>
        <taxon>Acari</taxon>
        <taxon>Acariformes</taxon>
        <taxon>Sarcoptiformes</taxon>
        <taxon>Astigmata</taxon>
        <taxon>Psoroptidia</taxon>
        <taxon>Analgoidea</taxon>
        <taxon>Pyroglyphidae</taxon>
        <taxon>Pyroglyphinae</taxon>
        <taxon>Euroglyphus</taxon>
    </lineage>
</organism>
<protein>
    <submittedName>
        <fullName evidence="1">Uncharacterized protein</fullName>
    </submittedName>
</protein>
<dbReference type="EMBL" id="MUJZ01025514">
    <property type="protein sequence ID" value="OTF78966.1"/>
    <property type="molecule type" value="Genomic_DNA"/>
</dbReference>
<name>A0A1Y3BH88_EURMA</name>
<dbReference type="Proteomes" id="UP000194236">
    <property type="component" value="Unassembled WGS sequence"/>
</dbReference>
<accession>A0A1Y3BH88</accession>
<keyword evidence="2" id="KW-1185">Reference proteome</keyword>
<reference evidence="1 2" key="1">
    <citation type="submission" date="2017-03" db="EMBL/GenBank/DDBJ databases">
        <title>Genome Survey of Euroglyphus maynei.</title>
        <authorList>
            <person name="Arlian L.G."/>
            <person name="Morgan M.S."/>
            <person name="Rider S.D."/>
        </authorList>
    </citation>
    <scope>NUCLEOTIDE SEQUENCE [LARGE SCALE GENOMIC DNA]</scope>
    <source>
        <strain evidence="1">Arlian Lab</strain>
        <tissue evidence="1">Whole body</tissue>
    </source>
</reference>
<dbReference type="OrthoDB" id="110174at2759"/>
<evidence type="ECO:0000313" key="1">
    <source>
        <dbReference type="EMBL" id="OTF78966.1"/>
    </source>
</evidence>
<dbReference type="AlphaFoldDB" id="A0A1Y3BH88"/>